<dbReference type="PANTHER" id="PTHR21654:SF7">
    <property type="entry name" value="HOMEODOMAIN-LIKE SUPERFAMILY PROTEIN"/>
    <property type="match status" value="1"/>
</dbReference>
<dbReference type="OMA" id="KPIRCGV"/>
<dbReference type="PANTHER" id="PTHR21654">
    <property type="entry name" value="FI21293P1"/>
    <property type="match status" value="1"/>
</dbReference>
<evidence type="ECO:0000256" key="1">
    <source>
        <dbReference type="ARBA" id="ARBA00004123"/>
    </source>
</evidence>
<reference evidence="9" key="1">
    <citation type="submission" date="2021-01" db="UniProtKB">
        <authorList>
            <consortium name="EnsemblPlants"/>
        </authorList>
    </citation>
    <scope>IDENTIFICATION</scope>
</reference>
<feature type="domain" description="Myb-like" evidence="8">
    <location>
        <begin position="301"/>
        <end position="365"/>
    </location>
</feature>
<evidence type="ECO:0000256" key="7">
    <source>
        <dbReference type="SAM" id="MobiDB-lite"/>
    </source>
</evidence>
<comment type="subcellular location">
    <subcellularLocation>
        <location evidence="1">Nucleus</location>
    </subcellularLocation>
</comment>
<organism evidence="9 10">
    <name type="scientific">Kalanchoe fedtschenkoi</name>
    <name type="common">Lavender scallops</name>
    <name type="synonym">South American air plant</name>
    <dbReference type="NCBI Taxonomy" id="63787"/>
    <lineage>
        <taxon>Eukaryota</taxon>
        <taxon>Viridiplantae</taxon>
        <taxon>Streptophyta</taxon>
        <taxon>Embryophyta</taxon>
        <taxon>Tracheophyta</taxon>
        <taxon>Spermatophyta</taxon>
        <taxon>Magnoliopsida</taxon>
        <taxon>eudicotyledons</taxon>
        <taxon>Gunneridae</taxon>
        <taxon>Pentapetalae</taxon>
        <taxon>Saxifragales</taxon>
        <taxon>Crassulaceae</taxon>
        <taxon>Kalanchoe</taxon>
    </lineage>
</organism>
<keyword evidence="5" id="KW-0804">Transcription</keyword>
<dbReference type="Gramene" id="Kaladp0060s0433.1.v1.1">
    <property type="protein sequence ID" value="Kaladp0060s0433.1.v1.1"/>
    <property type="gene ID" value="Kaladp0060s0433.v1.1"/>
</dbReference>
<evidence type="ECO:0000313" key="10">
    <source>
        <dbReference type="Proteomes" id="UP000594263"/>
    </source>
</evidence>
<dbReference type="FunFam" id="1.10.10.60:FF:000061">
    <property type="entry name" value="Trihelix transcription factor GT-2"/>
    <property type="match status" value="1"/>
</dbReference>
<feature type="region of interest" description="Disordered" evidence="7">
    <location>
        <begin position="131"/>
        <end position="169"/>
    </location>
</feature>
<evidence type="ECO:0000256" key="2">
    <source>
        <dbReference type="ARBA" id="ARBA00022737"/>
    </source>
</evidence>
<name>A0A7N0UEC9_KALFE</name>
<keyword evidence="10" id="KW-1185">Reference proteome</keyword>
<dbReference type="GO" id="GO:0005634">
    <property type="term" value="C:nucleus"/>
    <property type="evidence" value="ECO:0007669"/>
    <property type="project" value="UniProtKB-SubCell"/>
</dbReference>
<dbReference type="CDD" id="cd12203">
    <property type="entry name" value="GT1"/>
    <property type="match status" value="1"/>
</dbReference>
<dbReference type="AlphaFoldDB" id="A0A7N0UEC9"/>
<dbReference type="InterPro" id="IPR001005">
    <property type="entry name" value="SANT/Myb"/>
</dbReference>
<evidence type="ECO:0000256" key="6">
    <source>
        <dbReference type="ARBA" id="ARBA00023242"/>
    </source>
</evidence>
<dbReference type="EnsemblPlants" id="Kaladp0060s0433.1.v1.1">
    <property type="protein sequence ID" value="Kaladp0060s0433.1.v1.1"/>
    <property type="gene ID" value="Kaladp0060s0433.v1.1"/>
</dbReference>
<keyword evidence="2" id="KW-0677">Repeat</keyword>
<dbReference type="InterPro" id="IPR044822">
    <property type="entry name" value="Myb_DNA-bind_4"/>
</dbReference>
<evidence type="ECO:0000256" key="3">
    <source>
        <dbReference type="ARBA" id="ARBA00023015"/>
    </source>
</evidence>
<proteinExistence type="predicted"/>
<evidence type="ECO:0000256" key="5">
    <source>
        <dbReference type="ARBA" id="ARBA00023163"/>
    </source>
</evidence>
<sequence>MEVFSGEVRMRASDHFPDQISPFPSSFDSLFAGSEVTVPSPDITPFPPQKLRPIRCNGKSAADCATDPAVSAFGEFRVASGQGSLGAGFGEVGFVSDFRNEYVEGAGSVGAGCVGGGGVRPVADARIGKDEFEGQSLPPDSRSESEVSGELLEHAQGSNNRKSRGRKGKRWEGLMQKLISKVLVKQEAMHKQIMEAIERNERERLMREEAWKQQQMEWMRRDEQMRAEETSRNVALISFIQNVIDQDFQLPEPLQMYNLPNDEGEVDHQRDIVCDGTDDRLHTSEKDDFPGTKYPPPQEISLSADNRKWLRDEIQALIQLRGGLEMNFSSMGSKCTIWDEVSARLLGMGYRRSAKKCKEKWENMNKYFRRVKTNGITKRNSSKTCPYFQELDILCKQGIISPPCNPSDTNCGDLS</sequence>
<dbReference type="Pfam" id="PF13837">
    <property type="entry name" value="Myb_DNA-bind_4"/>
    <property type="match status" value="1"/>
</dbReference>
<dbReference type="PROSITE" id="PS50090">
    <property type="entry name" value="MYB_LIKE"/>
    <property type="match status" value="1"/>
</dbReference>
<dbReference type="Gene3D" id="1.10.10.60">
    <property type="entry name" value="Homeodomain-like"/>
    <property type="match status" value="1"/>
</dbReference>
<keyword evidence="4" id="KW-0238">DNA-binding</keyword>
<dbReference type="SMART" id="SM00717">
    <property type="entry name" value="SANT"/>
    <property type="match status" value="1"/>
</dbReference>
<dbReference type="GO" id="GO:0006355">
    <property type="term" value="P:regulation of DNA-templated transcription"/>
    <property type="evidence" value="ECO:0007669"/>
    <property type="project" value="UniProtKB-ARBA"/>
</dbReference>
<protein>
    <recommendedName>
        <fullName evidence="8">Myb-like domain-containing protein</fullName>
    </recommendedName>
</protein>
<keyword evidence="6" id="KW-0539">Nucleus</keyword>
<dbReference type="GO" id="GO:0003677">
    <property type="term" value="F:DNA binding"/>
    <property type="evidence" value="ECO:0007669"/>
    <property type="project" value="UniProtKB-KW"/>
</dbReference>
<evidence type="ECO:0000259" key="8">
    <source>
        <dbReference type="PROSITE" id="PS50090"/>
    </source>
</evidence>
<accession>A0A7N0UEC9</accession>
<evidence type="ECO:0000313" key="9">
    <source>
        <dbReference type="EnsemblPlants" id="Kaladp0060s0433.1.v1.1"/>
    </source>
</evidence>
<dbReference type="Proteomes" id="UP000594263">
    <property type="component" value="Unplaced"/>
</dbReference>
<evidence type="ECO:0000256" key="4">
    <source>
        <dbReference type="ARBA" id="ARBA00023125"/>
    </source>
</evidence>
<keyword evidence="3" id="KW-0805">Transcription regulation</keyword>